<feature type="region of interest" description="Disordered" evidence="11">
    <location>
        <begin position="1"/>
        <end position="91"/>
    </location>
</feature>
<evidence type="ECO:0000256" key="2">
    <source>
        <dbReference type="ARBA" id="ARBA00009688"/>
    </source>
</evidence>
<dbReference type="CTD" id="92749"/>
<reference evidence="15" key="1">
    <citation type="submission" date="2025-08" db="UniProtKB">
        <authorList>
            <consortium name="RefSeq"/>
        </authorList>
    </citation>
    <scope>IDENTIFICATION</scope>
    <source>
        <tissue evidence="15">Lung</tissue>
    </source>
</reference>
<dbReference type="InParanoid" id="A0A6J3CU20"/>
<evidence type="ECO:0000256" key="3">
    <source>
        <dbReference type="ARBA" id="ARBA00013815"/>
    </source>
</evidence>
<evidence type="ECO:0000256" key="1">
    <source>
        <dbReference type="ARBA" id="ARBA00004611"/>
    </source>
</evidence>
<evidence type="ECO:0000256" key="7">
    <source>
        <dbReference type="ARBA" id="ARBA00023273"/>
    </source>
</evidence>
<feature type="compositionally biased region" description="Basic and acidic residues" evidence="11">
    <location>
        <begin position="1"/>
        <end position="11"/>
    </location>
</feature>
<dbReference type="InterPro" id="IPR029440">
    <property type="entry name" value="DRC1_C"/>
</dbReference>
<feature type="compositionally biased region" description="Acidic residues" evidence="11">
    <location>
        <begin position="67"/>
        <end position="81"/>
    </location>
</feature>
<feature type="compositionally biased region" description="Basic and acidic residues" evidence="11">
    <location>
        <begin position="82"/>
        <end position="91"/>
    </location>
</feature>
<dbReference type="KEGG" id="aful:116487523"/>
<keyword evidence="6" id="KW-0969">Cilium</keyword>
<evidence type="ECO:0000313" key="14">
    <source>
        <dbReference type="Proteomes" id="UP000504639"/>
    </source>
</evidence>
<keyword evidence="14" id="KW-1185">Reference proteome</keyword>
<dbReference type="RefSeq" id="XP_032040412.1">
    <property type="nucleotide sequence ID" value="XM_032184521.1"/>
</dbReference>
<protein>
    <recommendedName>
        <fullName evidence="3">Dynein regulatory complex protein 1</fullName>
    </recommendedName>
    <alternativeName>
        <fullName evidence="8">Coiled-coil domain-containing protein 164</fullName>
    </alternativeName>
</protein>
<name>A0A6J3CU20_AYTFU</name>
<accession>A0A6J3CU20</accession>
<evidence type="ECO:0000313" key="15">
    <source>
        <dbReference type="RefSeq" id="XP_032040412.1"/>
    </source>
</evidence>
<evidence type="ECO:0000256" key="9">
    <source>
        <dbReference type="ARBA" id="ARBA00046115"/>
    </source>
</evidence>
<feature type="coiled-coil region" evidence="10">
    <location>
        <begin position="272"/>
        <end position="381"/>
    </location>
</feature>
<dbReference type="PANTHER" id="PTHR21625">
    <property type="entry name" value="NYD-SP28 PROTEIN"/>
    <property type="match status" value="1"/>
</dbReference>
<sequence length="771" mass="88846">MRRGAGAEEAPRGQAPTPAPIPIPTPISAPQDPDSDPDPGPGPEERIAARRRRIAARLDAKRRQALGEDEEPKEEVEEEEEERRSHKEVEESQQRLAKLLFEGTQMVTNIQVAADSRETQRRAEEAELKQQRLKKLENEAKSSAYEFEKIASKWALAEDVTVPQELWQLLNQQQQQCALLLEEKNKLIGELQQELKNKDEQYVQAMKKQSDDIHLLLERMEEQIRIMLKTYRHKLHHIEKAFEFERRELLDSNRKKWEEAIQAHNTKELEYLHARMRKVEEFEKQLNQLRVQDEEEYNSMKIQLENDVQNLERQLQQTKAAYLLNQEKLEYNLLVLKKQDEENTIIRSQQKRKINRLHSSLNNLRTKLDKQEKQFREENQSLAADCERITGQCKEVQKRMRHFAASDAEKFTELWLMNEEEAKRLMRKALDADRIIHTQQLGLPWEQPRHWFLNNIGPLRRCKAKRMATKLAAEVLAESSCGGEEEKAKEEEKEKEEVGFGEGGKENIAKAEKEDVSDRERRKESTAKAGDRVTPLPNISKKTTKRILELLSDESGFLIERKLLRPLRALGKHERTLLRLDSIFSALEINSEDELQRLVDFFLKCKAQEEPLSQGSPSGEDVTDLGEDRAGSEAGARSAELKPPQGPLGSLPSACIHADDVLRILKAFVRGFDKPREKTRAAKEALQVRDSSEDGEYWEALAHVIPETTLKLWDALLVALEEYYNVLTRRAGLLAELAELQQQNLELCLMLERCSTSGVSLGSLQTGDTEL</sequence>
<dbReference type="Pfam" id="PF14775">
    <property type="entry name" value="NYD-SP28_assoc"/>
    <property type="match status" value="1"/>
</dbReference>
<evidence type="ECO:0000256" key="10">
    <source>
        <dbReference type="SAM" id="Coils"/>
    </source>
</evidence>
<feature type="coiled-coil region" evidence="10">
    <location>
        <begin position="170"/>
        <end position="223"/>
    </location>
</feature>
<dbReference type="PANTHER" id="PTHR21625:SF1">
    <property type="entry name" value="DYNEIN REGULATORY COMPLEX PROTEIN 1"/>
    <property type="match status" value="1"/>
</dbReference>
<keyword evidence="5 10" id="KW-0175">Coiled coil</keyword>
<keyword evidence="4" id="KW-0282">Flagellum</keyword>
<feature type="domain" description="Dynein regulatory complex protein 1/2 N-terminal" evidence="12">
    <location>
        <begin position="112"/>
        <end position="213"/>
    </location>
</feature>
<comment type="function">
    <text evidence="9">Component of the nexin-dynein regulatory complex (N-DRC) a key regulator of ciliary/flagellar motility which maintains the alignment and integrity of the distal axoneme and regulates microtubule sliding in motile axonemes. Plays a critical role in the assembly of N-DRC and also stabilizes the assembly of multiple inner dynein arms and radial spokes. Coassembles with CCDC65/DRC2 to form a central scaffold needed for assembly of the N-DRC and its attachment to the outer doublet microtubules.</text>
</comment>
<keyword evidence="7" id="KW-0966">Cell projection</keyword>
<feature type="compositionally biased region" description="Basic and acidic residues" evidence="11">
    <location>
        <begin position="484"/>
        <end position="531"/>
    </location>
</feature>
<evidence type="ECO:0000259" key="13">
    <source>
        <dbReference type="Pfam" id="PF14775"/>
    </source>
</evidence>
<dbReference type="GO" id="GO:0060285">
    <property type="term" value="P:cilium-dependent cell motility"/>
    <property type="evidence" value="ECO:0007669"/>
    <property type="project" value="TreeGrafter"/>
</dbReference>
<gene>
    <name evidence="15" type="primary">DRC1</name>
</gene>
<proteinExistence type="inferred from homology"/>
<feature type="region of interest" description="Disordered" evidence="11">
    <location>
        <begin position="480"/>
        <end position="537"/>
    </location>
</feature>
<dbReference type="InterPro" id="IPR039505">
    <property type="entry name" value="DRC1/2_N"/>
</dbReference>
<evidence type="ECO:0000256" key="8">
    <source>
        <dbReference type="ARBA" id="ARBA00031554"/>
    </source>
</evidence>
<evidence type="ECO:0000256" key="5">
    <source>
        <dbReference type="ARBA" id="ARBA00023054"/>
    </source>
</evidence>
<dbReference type="Proteomes" id="UP000504639">
    <property type="component" value="Chromosome 3"/>
</dbReference>
<comment type="subcellular location">
    <subcellularLocation>
        <location evidence="1">Cytoplasm</location>
        <location evidence="1">Cytoskeleton</location>
        <location evidence="1">Flagellum axoneme</location>
    </subcellularLocation>
</comment>
<feature type="compositionally biased region" description="Pro residues" evidence="11">
    <location>
        <begin position="17"/>
        <end position="27"/>
    </location>
</feature>
<organism evidence="14 15">
    <name type="scientific">Aythya fuligula</name>
    <name type="common">Tufted duck</name>
    <name type="synonym">Anas fuligula</name>
    <dbReference type="NCBI Taxonomy" id="219594"/>
    <lineage>
        <taxon>Eukaryota</taxon>
        <taxon>Metazoa</taxon>
        <taxon>Chordata</taxon>
        <taxon>Craniata</taxon>
        <taxon>Vertebrata</taxon>
        <taxon>Euteleostomi</taxon>
        <taxon>Archelosauria</taxon>
        <taxon>Archosauria</taxon>
        <taxon>Dinosauria</taxon>
        <taxon>Saurischia</taxon>
        <taxon>Theropoda</taxon>
        <taxon>Coelurosauria</taxon>
        <taxon>Aves</taxon>
        <taxon>Neognathae</taxon>
        <taxon>Galloanserae</taxon>
        <taxon>Anseriformes</taxon>
        <taxon>Anatidae</taxon>
        <taxon>Aythyinae</taxon>
        <taxon>Aythya</taxon>
    </lineage>
</organism>
<dbReference type="AlphaFoldDB" id="A0A6J3CU20"/>
<dbReference type="GO" id="GO:0070286">
    <property type="term" value="P:axonemal dynein complex assembly"/>
    <property type="evidence" value="ECO:0007669"/>
    <property type="project" value="InterPro"/>
</dbReference>
<evidence type="ECO:0000259" key="12">
    <source>
        <dbReference type="Pfam" id="PF14772"/>
    </source>
</evidence>
<feature type="domain" description="Dynein regulatory complex protein 1 C-terminal" evidence="13">
    <location>
        <begin position="696"/>
        <end position="752"/>
    </location>
</feature>
<dbReference type="InterPro" id="IPR039750">
    <property type="entry name" value="DRC1/DRC2"/>
</dbReference>
<dbReference type="Pfam" id="PF14772">
    <property type="entry name" value="NYD-SP28"/>
    <property type="match status" value="1"/>
</dbReference>
<evidence type="ECO:0000256" key="4">
    <source>
        <dbReference type="ARBA" id="ARBA00022846"/>
    </source>
</evidence>
<evidence type="ECO:0000256" key="6">
    <source>
        <dbReference type="ARBA" id="ARBA00023069"/>
    </source>
</evidence>
<dbReference type="GO" id="GO:0005858">
    <property type="term" value="C:axonemal dynein complex"/>
    <property type="evidence" value="ECO:0007669"/>
    <property type="project" value="InterPro"/>
</dbReference>
<feature type="region of interest" description="Disordered" evidence="11">
    <location>
        <begin position="610"/>
        <end position="648"/>
    </location>
</feature>
<evidence type="ECO:0000256" key="11">
    <source>
        <dbReference type="SAM" id="MobiDB-lite"/>
    </source>
</evidence>
<dbReference type="GO" id="GO:0003352">
    <property type="term" value="P:regulation of cilium movement"/>
    <property type="evidence" value="ECO:0007669"/>
    <property type="project" value="TreeGrafter"/>
</dbReference>
<comment type="similarity">
    <text evidence="2">Belongs to the DRC1 family.</text>
</comment>
<feature type="compositionally biased region" description="Basic and acidic residues" evidence="11">
    <location>
        <begin position="56"/>
        <end position="66"/>
    </location>
</feature>
<dbReference type="GeneID" id="116487523"/>